<comment type="caution">
    <text evidence="1">The sequence shown here is derived from an EMBL/GenBank/DDBJ whole genome shotgun (WGS) entry which is preliminary data.</text>
</comment>
<reference evidence="1" key="1">
    <citation type="journal article" date="2015" name="Nature">
        <title>Complex archaea that bridge the gap between prokaryotes and eukaryotes.</title>
        <authorList>
            <person name="Spang A."/>
            <person name="Saw J.H."/>
            <person name="Jorgensen S.L."/>
            <person name="Zaremba-Niedzwiedzka K."/>
            <person name="Martijn J."/>
            <person name="Lind A.E."/>
            <person name="van Eijk R."/>
            <person name="Schleper C."/>
            <person name="Guy L."/>
            <person name="Ettema T.J."/>
        </authorList>
    </citation>
    <scope>NUCLEOTIDE SEQUENCE</scope>
</reference>
<organism evidence="1">
    <name type="scientific">marine sediment metagenome</name>
    <dbReference type="NCBI Taxonomy" id="412755"/>
    <lineage>
        <taxon>unclassified sequences</taxon>
        <taxon>metagenomes</taxon>
        <taxon>ecological metagenomes</taxon>
    </lineage>
</organism>
<accession>A0A0F9F2E7</accession>
<sequence length="163" mass="18742">MRVERLWDAQYYTLDPNLQYPPANLADRQRLCVVVSHPARAQCRAASGVWHRVQDCLTDLQDNLKLAVAVWLEDDREMGLWPAIETERRCEMTTKEEQLAADQAACCRHRYKLMGYRTRHPNSSALHPTSRMDAVLTCMRCAVERLIPVTTIPPAPIIQTGRR</sequence>
<gene>
    <name evidence="1" type="ORF">LCGC14_2082460</name>
</gene>
<protein>
    <submittedName>
        <fullName evidence="1">Uncharacterized protein</fullName>
    </submittedName>
</protein>
<dbReference type="EMBL" id="LAZR01025196">
    <property type="protein sequence ID" value="KKL72681.1"/>
    <property type="molecule type" value="Genomic_DNA"/>
</dbReference>
<evidence type="ECO:0000313" key="1">
    <source>
        <dbReference type="EMBL" id="KKL72681.1"/>
    </source>
</evidence>
<proteinExistence type="predicted"/>
<dbReference type="AlphaFoldDB" id="A0A0F9F2E7"/>
<name>A0A0F9F2E7_9ZZZZ</name>